<name>A0A1F6AC12_9BACT</name>
<accession>A0A1F6AC12</accession>
<proteinExistence type="predicted"/>
<reference evidence="2 3" key="1">
    <citation type="journal article" date="2016" name="Nat. Commun.">
        <title>Thousands of microbial genomes shed light on interconnected biogeochemical processes in an aquifer system.</title>
        <authorList>
            <person name="Anantharaman K."/>
            <person name="Brown C.T."/>
            <person name="Hug L.A."/>
            <person name="Sharon I."/>
            <person name="Castelle C.J."/>
            <person name="Probst A.J."/>
            <person name="Thomas B.C."/>
            <person name="Singh A."/>
            <person name="Wilkins M.J."/>
            <person name="Karaoz U."/>
            <person name="Brodie E.L."/>
            <person name="Williams K.H."/>
            <person name="Hubbard S.S."/>
            <person name="Banfield J.F."/>
        </authorList>
    </citation>
    <scope>NUCLEOTIDE SEQUENCE [LARGE SCALE GENOMIC DNA]</scope>
</reference>
<protein>
    <submittedName>
        <fullName evidence="2">Uncharacterized protein</fullName>
    </submittedName>
</protein>
<organism evidence="2 3">
    <name type="scientific">Candidatus Gottesmanbacteria bacterium RIFCSPHIGHO2_02_FULL_40_13</name>
    <dbReference type="NCBI Taxonomy" id="1798384"/>
    <lineage>
        <taxon>Bacteria</taxon>
        <taxon>Candidatus Gottesmaniibacteriota</taxon>
    </lineage>
</organism>
<gene>
    <name evidence="2" type="ORF">A3D03_03415</name>
</gene>
<evidence type="ECO:0000313" key="2">
    <source>
        <dbReference type="EMBL" id="OGG22320.1"/>
    </source>
</evidence>
<sequence length="69" mass="7568">MPQIFISKEPKKKKVIIPKSSGVIFTGGSKPAPKMPESHSGQNKDMDIKKTGTAESLNPSFYSGLERDF</sequence>
<evidence type="ECO:0000313" key="3">
    <source>
        <dbReference type="Proteomes" id="UP000177092"/>
    </source>
</evidence>
<feature type="region of interest" description="Disordered" evidence="1">
    <location>
        <begin position="22"/>
        <end position="47"/>
    </location>
</feature>
<evidence type="ECO:0000256" key="1">
    <source>
        <dbReference type="SAM" id="MobiDB-lite"/>
    </source>
</evidence>
<dbReference type="AlphaFoldDB" id="A0A1F6AC12"/>
<dbReference type="EMBL" id="MFJN01000005">
    <property type="protein sequence ID" value="OGG22320.1"/>
    <property type="molecule type" value="Genomic_DNA"/>
</dbReference>
<comment type="caution">
    <text evidence="2">The sequence shown here is derived from an EMBL/GenBank/DDBJ whole genome shotgun (WGS) entry which is preliminary data.</text>
</comment>
<dbReference type="Proteomes" id="UP000177092">
    <property type="component" value="Unassembled WGS sequence"/>
</dbReference>